<proteinExistence type="predicted"/>
<sequence>MLHVLCKARRLPGRITPLTALQRPGYALRVIRQCWLHYSDEFGINTQVGDRTPPNRPLHNGADSRDSRSPPSAYCSNKARTVITLWLRISSGRGGVSYAMKAREQATLSYAIGCLRVRLTGGAGTWSSILRRELERQVYEGQAGARRGALYCLLRCVTYSTIRGHMPEDTRGGTETGRVKQRNILCADDEQERIGLRQDCARLHVSLATAMCFAVASTRVGGVFSRVVSIMIGESCIVHRLGSWVSGWCVGSSAALCLLSPGDVRGPGRLGGCILLVENYWMGVPGWSVKESKANVVRGLRY</sequence>
<evidence type="ECO:0000256" key="1">
    <source>
        <dbReference type="SAM" id="MobiDB-lite"/>
    </source>
</evidence>
<keyword evidence="3" id="KW-1185">Reference proteome</keyword>
<dbReference type="AlphaFoldDB" id="A0A369JYS5"/>
<evidence type="ECO:0000313" key="2">
    <source>
        <dbReference type="EMBL" id="RDB26482.1"/>
    </source>
</evidence>
<dbReference type="InParanoid" id="A0A369JYS5"/>
<dbReference type="Proteomes" id="UP000076154">
    <property type="component" value="Unassembled WGS sequence"/>
</dbReference>
<dbReference type="EMBL" id="LUEZ02000030">
    <property type="protein sequence ID" value="RDB26482.1"/>
    <property type="molecule type" value="Genomic_DNA"/>
</dbReference>
<gene>
    <name evidence="2" type="ORF">Hypma_005706</name>
</gene>
<accession>A0A369JYS5</accession>
<feature type="region of interest" description="Disordered" evidence="1">
    <location>
        <begin position="46"/>
        <end position="74"/>
    </location>
</feature>
<comment type="caution">
    <text evidence="2">The sequence shown here is derived from an EMBL/GenBank/DDBJ whole genome shotgun (WGS) entry which is preliminary data.</text>
</comment>
<evidence type="ECO:0000313" key="3">
    <source>
        <dbReference type="Proteomes" id="UP000076154"/>
    </source>
</evidence>
<reference evidence="2" key="1">
    <citation type="submission" date="2018-04" db="EMBL/GenBank/DDBJ databases">
        <title>Whole genome sequencing of Hypsizygus marmoreus.</title>
        <authorList>
            <person name="Choi I.-G."/>
            <person name="Min B."/>
            <person name="Kim J.-G."/>
            <person name="Kim S."/>
            <person name="Oh Y.-L."/>
            <person name="Kong W.-S."/>
            <person name="Park H."/>
            <person name="Jeong J."/>
            <person name="Song E.-S."/>
        </authorList>
    </citation>
    <scope>NUCLEOTIDE SEQUENCE [LARGE SCALE GENOMIC DNA]</scope>
    <source>
        <strain evidence="2">51987-8</strain>
    </source>
</reference>
<name>A0A369JYS5_HYPMA</name>
<organism evidence="2 3">
    <name type="scientific">Hypsizygus marmoreus</name>
    <name type="common">White beech mushroom</name>
    <name type="synonym">Agaricus marmoreus</name>
    <dbReference type="NCBI Taxonomy" id="39966"/>
    <lineage>
        <taxon>Eukaryota</taxon>
        <taxon>Fungi</taxon>
        <taxon>Dikarya</taxon>
        <taxon>Basidiomycota</taxon>
        <taxon>Agaricomycotina</taxon>
        <taxon>Agaricomycetes</taxon>
        <taxon>Agaricomycetidae</taxon>
        <taxon>Agaricales</taxon>
        <taxon>Tricholomatineae</taxon>
        <taxon>Lyophyllaceae</taxon>
        <taxon>Hypsizygus</taxon>
    </lineage>
</organism>
<protein>
    <submittedName>
        <fullName evidence="2">Uncharacterized protein</fullName>
    </submittedName>
</protein>